<protein>
    <submittedName>
        <fullName evidence="1">Uncharacterized protein</fullName>
    </submittedName>
</protein>
<proteinExistence type="predicted"/>
<dbReference type="AlphaFoldDB" id="A0A834WDH6"/>
<accession>A0A834WDH6</accession>
<sequence>MTSTDVWDLGAASTSDNVGVYIGVPEEAKVTMMDALGAERVYNDIGRRTVSRKYCDDTVMTLMIL</sequence>
<name>A0A834WDH6_9FABA</name>
<keyword evidence="2" id="KW-1185">Reference proteome</keyword>
<evidence type="ECO:0000313" key="2">
    <source>
        <dbReference type="Proteomes" id="UP000634136"/>
    </source>
</evidence>
<evidence type="ECO:0000313" key="1">
    <source>
        <dbReference type="EMBL" id="KAF7813154.1"/>
    </source>
</evidence>
<comment type="caution">
    <text evidence="1">The sequence shown here is derived from an EMBL/GenBank/DDBJ whole genome shotgun (WGS) entry which is preliminary data.</text>
</comment>
<reference evidence="1" key="1">
    <citation type="submission" date="2020-09" db="EMBL/GenBank/DDBJ databases">
        <title>Genome-Enabled Discovery of Anthraquinone Biosynthesis in Senna tora.</title>
        <authorList>
            <person name="Kang S.-H."/>
            <person name="Pandey R.P."/>
            <person name="Lee C.-M."/>
            <person name="Sim J.-S."/>
            <person name="Jeong J.-T."/>
            <person name="Choi B.-S."/>
            <person name="Jung M."/>
            <person name="Ginzburg D."/>
            <person name="Zhao K."/>
            <person name="Won S.Y."/>
            <person name="Oh T.-J."/>
            <person name="Yu Y."/>
            <person name="Kim N.-H."/>
            <person name="Lee O.R."/>
            <person name="Lee T.-H."/>
            <person name="Bashyal P."/>
            <person name="Kim T.-S."/>
            <person name="Lee W.-H."/>
            <person name="Kawkins C."/>
            <person name="Kim C.-K."/>
            <person name="Kim J.S."/>
            <person name="Ahn B.O."/>
            <person name="Rhee S.Y."/>
            <person name="Sohng J.K."/>
        </authorList>
    </citation>
    <scope>NUCLEOTIDE SEQUENCE</scope>
    <source>
        <tissue evidence="1">Leaf</tissue>
    </source>
</reference>
<organism evidence="1 2">
    <name type="scientific">Senna tora</name>
    <dbReference type="NCBI Taxonomy" id="362788"/>
    <lineage>
        <taxon>Eukaryota</taxon>
        <taxon>Viridiplantae</taxon>
        <taxon>Streptophyta</taxon>
        <taxon>Embryophyta</taxon>
        <taxon>Tracheophyta</taxon>
        <taxon>Spermatophyta</taxon>
        <taxon>Magnoliopsida</taxon>
        <taxon>eudicotyledons</taxon>
        <taxon>Gunneridae</taxon>
        <taxon>Pentapetalae</taxon>
        <taxon>rosids</taxon>
        <taxon>fabids</taxon>
        <taxon>Fabales</taxon>
        <taxon>Fabaceae</taxon>
        <taxon>Caesalpinioideae</taxon>
        <taxon>Cassia clade</taxon>
        <taxon>Senna</taxon>
    </lineage>
</organism>
<dbReference type="Proteomes" id="UP000634136">
    <property type="component" value="Unassembled WGS sequence"/>
</dbReference>
<dbReference type="EMBL" id="JAAIUW010000010">
    <property type="protein sequence ID" value="KAF7813154.1"/>
    <property type="molecule type" value="Genomic_DNA"/>
</dbReference>
<gene>
    <name evidence="1" type="ORF">G2W53_034130</name>
</gene>